<dbReference type="Proteomes" id="UP001249394">
    <property type="component" value="Chromosome"/>
</dbReference>
<accession>A0ABY9UBM7</accession>
<proteinExistence type="predicted"/>
<name>A0ABY9UBM7_STRVL</name>
<dbReference type="Gene3D" id="3.40.50.300">
    <property type="entry name" value="P-loop containing nucleotide triphosphate hydrolases"/>
    <property type="match status" value="1"/>
</dbReference>
<reference evidence="1 2" key="1">
    <citation type="submission" date="2023-09" db="EMBL/GenBank/DDBJ databases">
        <title>The genome sequence of Streptomyces anthocyanicus.</title>
        <authorList>
            <person name="Mo P."/>
        </authorList>
    </citation>
    <scope>NUCLEOTIDE SEQUENCE [LARGE SCALE GENOMIC DNA]</scope>
    <source>
        <strain evidence="1 2">JCM 4387</strain>
    </source>
</reference>
<keyword evidence="2" id="KW-1185">Reference proteome</keyword>
<dbReference type="InterPro" id="IPR027417">
    <property type="entry name" value="P-loop_NTPase"/>
</dbReference>
<evidence type="ECO:0000313" key="2">
    <source>
        <dbReference type="Proteomes" id="UP001249394"/>
    </source>
</evidence>
<dbReference type="EMBL" id="CP134213">
    <property type="protein sequence ID" value="WND19646.1"/>
    <property type="molecule type" value="Genomic_DNA"/>
</dbReference>
<protein>
    <recommendedName>
        <fullName evidence="3">HPr kinase</fullName>
    </recommendedName>
</protein>
<gene>
    <name evidence="1" type="ORF">RI060_20830</name>
</gene>
<sequence length="314" mass="34698">MREDRYEFYGYRVACTAPPEAEAVIGRLFGAPLPPDDAARSPWTPDTVHLSIELTDTDREPVPPPYFPEHWDISDEVVLDTGSSRAVITPARWTVRVTLARSDLDNPIVWGRWLVEKAFLVLTLRSDRHYGLHAGALSVDGRAALVTADSGVGKSTFTAWGLFKGADFAGEDAMMRHIDDTEGRFWGHPRCAYLDPALIKSRPELADAPATPVPARDKSRIEWPALYEGRLRPAVRPRALLVLTRDHETVRPLPVEAALDLCRSDFAAGKESPAVRERVESDLRALLSGMAVVEFGLSADLDANFARLAAMLHP</sequence>
<organism evidence="1 2">
    <name type="scientific">Streptomyces violaceus</name>
    <name type="common">Streptomyces venezuelae</name>
    <dbReference type="NCBI Taxonomy" id="1936"/>
    <lineage>
        <taxon>Bacteria</taxon>
        <taxon>Bacillati</taxon>
        <taxon>Actinomycetota</taxon>
        <taxon>Actinomycetes</taxon>
        <taxon>Kitasatosporales</taxon>
        <taxon>Streptomycetaceae</taxon>
        <taxon>Streptomyces</taxon>
    </lineage>
</organism>
<evidence type="ECO:0008006" key="3">
    <source>
        <dbReference type="Google" id="ProtNLM"/>
    </source>
</evidence>
<evidence type="ECO:0000313" key="1">
    <source>
        <dbReference type="EMBL" id="WND19646.1"/>
    </source>
</evidence>